<proteinExistence type="predicted"/>
<dbReference type="RefSeq" id="WP_058527805.1">
    <property type="nucleotide sequence ID" value="NZ_CAAAHY010000005.1"/>
</dbReference>
<reference evidence="2 3" key="1">
    <citation type="submission" date="2015-11" db="EMBL/GenBank/DDBJ databases">
        <title>Genomic analysis of 38 Legionella species identifies large and diverse effector repertoires.</title>
        <authorList>
            <person name="Burstein D."/>
            <person name="Amaro F."/>
            <person name="Zusman T."/>
            <person name="Lifshitz Z."/>
            <person name="Cohen O."/>
            <person name="Gilbert J.A."/>
            <person name="Pupko T."/>
            <person name="Shuman H.A."/>
            <person name="Segal G."/>
        </authorList>
    </citation>
    <scope>NUCLEOTIDE SEQUENCE [LARGE SCALE GENOMIC DNA]</scope>
    <source>
        <strain evidence="2 3">SE-32A-C8</strain>
    </source>
</reference>
<dbReference type="AlphaFoldDB" id="A0A0W0TG59"/>
<dbReference type="OrthoDB" id="5644038at2"/>
<keyword evidence="1" id="KW-0732">Signal</keyword>
<dbReference type="InterPro" id="IPR036709">
    <property type="entry name" value="Autotransporte_beta_dom_sf"/>
</dbReference>
<feature type="signal peptide" evidence="1">
    <location>
        <begin position="1"/>
        <end position="20"/>
    </location>
</feature>
<name>A0A0W0TG59_LEGER</name>
<organism evidence="2 3">
    <name type="scientific">Legionella erythra</name>
    <dbReference type="NCBI Taxonomy" id="448"/>
    <lineage>
        <taxon>Bacteria</taxon>
        <taxon>Pseudomonadati</taxon>
        <taxon>Pseudomonadota</taxon>
        <taxon>Gammaproteobacteria</taxon>
        <taxon>Legionellales</taxon>
        <taxon>Legionellaceae</taxon>
        <taxon>Legionella</taxon>
    </lineage>
</organism>
<dbReference type="EMBL" id="LNYA01000034">
    <property type="protein sequence ID" value="KTC94562.1"/>
    <property type="molecule type" value="Genomic_DNA"/>
</dbReference>
<evidence type="ECO:0008006" key="4">
    <source>
        <dbReference type="Google" id="ProtNLM"/>
    </source>
</evidence>
<evidence type="ECO:0000313" key="3">
    <source>
        <dbReference type="Proteomes" id="UP000054773"/>
    </source>
</evidence>
<dbReference type="Proteomes" id="UP000054773">
    <property type="component" value="Unassembled WGS sequence"/>
</dbReference>
<keyword evidence="3" id="KW-1185">Reference proteome</keyword>
<protein>
    <recommendedName>
        <fullName evidence="4">Autotransporter domain-containing protein</fullName>
    </recommendedName>
</protein>
<evidence type="ECO:0000313" key="2">
    <source>
        <dbReference type="EMBL" id="KTC94562.1"/>
    </source>
</evidence>
<dbReference type="SUPFAM" id="SSF103515">
    <property type="entry name" value="Autotransporter"/>
    <property type="match status" value="1"/>
</dbReference>
<dbReference type="PATRIC" id="fig|448.7.peg.2865"/>
<sequence length="321" mass="36005">MNKNKWLCYACLLFPLMAAAGTGQSNEDDASLDNGPSVSRYDLGAAYSYQDFKFDSSKLLTFNRFNGHSNLYGVGGNNFQFNQRISGGFFIYKLDTELSSQLQLLSLPLVSSSQSIRNNSIYAHVLTRLMQHLFFDLAGGYGQNSLSYNTSTRFEFQQKNGYANAISKNWFASVSALFTHTWKEFVFNANLRALRTEVDQDPYTIHFAFDPATQGVPSLTNKVSYLQENAELGYKINDSVQPFVEGGLLQVLDFSNSRPALTGVILGPVPEFNLDMNGYKVGGGIAFNYKQYVFRLEQQYFQRGSVYHSNQSTLSVKMNIG</sequence>
<accession>A0A0W0TG59</accession>
<dbReference type="STRING" id="448.Lery_2729"/>
<evidence type="ECO:0000256" key="1">
    <source>
        <dbReference type="SAM" id="SignalP"/>
    </source>
</evidence>
<comment type="caution">
    <text evidence="2">The sequence shown here is derived from an EMBL/GenBank/DDBJ whole genome shotgun (WGS) entry which is preliminary data.</text>
</comment>
<feature type="chain" id="PRO_5006912984" description="Autotransporter domain-containing protein" evidence="1">
    <location>
        <begin position="21"/>
        <end position="321"/>
    </location>
</feature>
<gene>
    <name evidence="2" type="ORF">Lery_2729</name>
</gene>